<comment type="similarity">
    <text evidence="2">Belongs to the autoinducer-2 exporter (AI-2E) (TC 2.A.86) family.</text>
</comment>
<keyword evidence="10" id="KW-1185">Reference proteome</keyword>
<dbReference type="Pfam" id="PF01594">
    <property type="entry name" value="AI-2E_transport"/>
    <property type="match status" value="1"/>
</dbReference>
<dbReference type="PANTHER" id="PTHR21716:SF53">
    <property type="entry name" value="PERMEASE PERM-RELATED"/>
    <property type="match status" value="1"/>
</dbReference>
<reference evidence="10" key="1">
    <citation type="submission" date="2016-10" db="EMBL/GenBank/DDBJ databases">
        <authorList>
            <person name="Varghese N."/>
            <person name="Submissions S."/>
        </authorList>
    </citation>
    <scope>NUCLEOTIDE SEQUENCE [LARGE SCALE GENOMIC DNA]</scope>
    <source>
        <strain evidence="10">CGMCC 1.11014</strain>
    </source>
</reference>
<dbReference type="RefSeq" id="WP_229490577.1">
    <property type="nucleotide sequence ID" value="NZ_FPBO01000022.1"/>
</dbReference>
<proteinExistence type="inferred from homology"/>
<dbReference type="GO" id="GO:0005886">
    <property type="term" value="C:plasma membrane"/>
    <property type="evidence" value="ECO:0007669"/>
    <property type="project" value="UniProtKB-SubCell"/>
</dbReference>
<dbReference type="STRING" id="1035707.SAMN05216552_102289"/>
<evidence type="ECO:0000256" key="4">
    <source>
        <dbReference type="ARBA" id="ARBA00022475"/>
    </source>
</evidence>
<keyword evidence="4" id="KW-1003">Cell membrane</keyword>
<feature type="transmembrane region" description="Helical" evidence="8">
    <location>
        <begin position="154"/>
        <end position="176"/>
    </location>
</feature>
<name>A0A1I7L2L8_9BURK</name>
<organism evidence="9 10">
    <name type="scientific">Pseudoduganella namucuonensis</name>
    <dbReference type="NCBI Taxonomy" id="1035707"/>
    <lineage>
        <taxon>Bacteria</taxon>
        <taxon>Pseudomonadati</taxon>
        <taxon>Pseudomonadota</taxon>
        <taxon>Betaproteobacteria</taxon>
        <taxon>Burkholderiales</taxon>
        <taxon>Oxalobacteraceae</taxon>
        <taxon>Telluria group</taxon>
        <taxon>Pseudoduganella</taxon>
    </lineage>
</organism>
<evidence type="ECO:0000313" key="9">
    <source>
        <dbReference type="EMBL" id="SFV03993.1"/>
    </source>
</evidence>
<feature type="transmembrane region" description="Helical" evidence="8">
    <location>
        <begin position="240"/>
        <end position="265"/>
    </location>
</feature>
<evidence type="ECO:0000256" key="3">
    <source>
        <dbReference type="ARBA" id="ARBA00022448"/>
    </source>
</evidence>
<dbReference type="EMBL" id="FPBO01000022">
    <property type="protein sequence ID" value="SFV03993.1"/>
    <property type="molecule type" value="Genomic_DNA"/>
</dbReference>
<evidence type="ECO:0000256" key="2">
    <source>
        <dbReference type="ARBA" id="ARBA00009773"/>
    </source>
</evidence>
<comment type="subcellular location">
    <subcellularLocation>
        <location evidence="1">Cell membrane</location>
        <topology evidence="1">Multi-pass membrane protein</topology>
    </subcellularLocation>
</comment>
<evidence type="ECO:0000256" key="6">
    <source>
        <dbReference type="ARBA" id="ARBA00022989"/>
    </source>
</evidence>
<keyword evidence="6 8" id="KW-1133">Transmembrane helix</keyword>
<evidence type="ECO:0000256" key="1">
    <source>
        <dbReference type="ARBA" id="ARBA00004651"/>
    </source>
</evidence>
<evidence type="ECO:0000256" key="5">
    <source>
        <dbReference type="ARBA" id="ARBA00022692"/>
    </source>
</evidence>
<dbReference type="AlphaFoldDB" id="A0A1I7L2L8"/>
<evidence type="ECO:0000256" key="7">
    <source>
        <dbReference type="ARBA" id="ARBA00023136"/>
    </source>
</evidence>
<keyword evidence="3" id="KW-0813">Transport</keyword>
<keyword evidence="7 8" id="KW-0472">Membrane</keyword>
<feature type="transmembrane region" description="Helical" evidence="8">
    <location>
        <begin position="216"/>
        <end position="234"/>
    </location>
</feature>
<dbReference type="InterPro" id="IPR002549">
    <property type="entry name" value="AI-2E-like"/>
</dbReference>
<feature type="transmembrane region" description="Helical" evidence="8">
    <location>
        <begin position="312"/>
        <end position="342"/>
    </location>
</feature>
<dbReference type="Proteomes" id="UP000199391">
    <property type="component" value="Unassembled WGS sequence"/>
</dbReference>
<feature type="transmembrane region" description="Helical" evidence="8">
    <location>
        <begin position="66"/>
        <end position="92"/>
    </location>
</feature>
<protein>
    <submittedName>
        <fullName evidence="9">Predicted PurR-regulated permease PerM</fullName>
    </submittedName>
</protein>
<keyword evidence="5 8" id="KW-0812">Transmembrane</keyword>
<gene>
    <name evidence="9" type="ORF">SAMN05216552_102289</name>
</gene>
<evidence type="ECO:0000313" key="10">
    <source>
        <dbReference type="Proteomes" id="UP000199391"/>
    </source>
</evidence>
<evidence type="ECO:0000256" key="8">
    <source>
        <dbReference type="SAM" id="Phobius"/>
    </source>
</evidence>
<accession>A0A1I7L2L8</accession>
<feature type="transmembrane region" description="Helical" evidence="8">
    <location>
        <begin position="277"/>
        <end position="300"/>
    </location>
</feature>
<dbReference type="PANTHER" id="PTHR21716">
    <property type="entry name" value="TRANSMEMBRANE PROTEIN"/>
    <property type="match status" value="1"/>
</dbReference>
<feature type="transmembrane region" description="Helical" evidence="8">
    <location>
        <begin position="12"/>
        <end position="30"/>
    </location>
</feature>
<sequence>MRVERHREQPAGPVVWTGIIGATCALLALMQHMLWLAVPFLLAIILYYLLIPPMQRLLRLGVGQSMAALIVGGGFIVVLGLAALIGIGWAAAPSDSWQEMLGHYMAGGIAFVRGLLQSLEDKFPILHEMHLSKTVNTQFAAYSEDFVQRHLTEIVVSVAGWLPALLLAPFLTFFFLRDGHLFKKFLARAVPNAFFERTLCLLHEVDQTAHRYFQGLLKLTVLDTAVLAFGLWAIGVSSPVVLGLIAAVLAWVPYVGSIVGCTLVVMVASTDAPGDPLVAYSAIGVFVMVRLLDDFVFMPLTLGRSLHMHPLITVLMIFVGGAVAGVAGLMLVLPLLGVAMVVGETLGRLITNPRLRARHRNAKALREKQASADLVA</sequence>
<feature type="transmembrane region" description="Helical" evidence="8">
    <location>
        <begin position="36"/>
        <end position="54"/>
    </location>
</feature>